<dbReference type="PANTHER" id="PTHR40033:SF1">
    <property type="entry name" value="CITRATE-SODIUM SYMPORTER"/>
    <property type="match status" value="1"/>
</dbReference>
<feature type="transmembrane region" description="Helical" evidence="1">
    <location>
        <begin position="43"/>
        <end position="59"/>
    </location>
</feature>
<evidence type="ECO:0000313" key="2">
    <source>
        <dbReference type="EMBL" id="SES80075.1"/>
    </source>
</evidence>
<dbReference type="GO" id="GO:0008514">
    <property type="term" value="F:organic anion transmembrane transporter activity"/>
    <property type="evidence" value="ECO:0007669"/>
    <property type="project" value="InterPro"/>
</dbReference>
<keyword evidence="1" id="KW-0812">Transmembrane</keyword>
<keyword evidence="1" id="KW-0472">Membrane</keyword>
<feature type="transmembrane region" description="Helical" evidence="1">
    <location>
        <begin position="140"/>
        <end position="160"/>
    </location>
</feature>
<dbReference type="Proteomes" id="UP000199095">
    <property type="component" value="Unassembled WGS sequence"/>
</dbReference>
<name>A0A1H9ZER3_9BACI</name>
<reference evidence="3" key="1">
    <citation type="submission" date="2016-10" db="EMBL/GenBank/DDBJ databases">
        <authorList>
            <person name="Varghese N."/>
            <person name="Submissions S."/>
        </authorList>
    </citation>
    <scope>NUCLEOTIDE SEQUENCE [LARGE SCALE GENOMIC DNA]</scope>
    <source>
        <strain evidence="3">CGMCC 1.3566</strain>
    </source>
</reference>
<dbReference type="GO" id="GO:0016020">
    <property type="term" value="C:membrane"/>
    <property type="evidence" value="ECO:0007669"/>
    <property type="project" value="InterPro"/>
</dbReference>
<accession>A0A1H9ZER3</accession>
<dbReference type="OrthoDB" id="8584824at2"/>
<keyword evidence="3" id="KW-1185">Reference proteome</keyword>
<dbReference type="AlphaFoldDB" id="A0A1H9ZER3"/>
<feature type="transmembrane region" description="Helical" evidence="1">
    <location>
        <begin position="71"/>
        <end position="91"/>
    </location>
</feature>
<dbReference type="EMBL" id="FOHJ01000001">
    <property type="protein sequence ID" value="SES80075.1"/>
    <property type="molecule type" value="Genomic_DNA"/>
</dbReference>
<feature type="transmembrane region" description="Helical" evidence="1">
    <location>
        <begin position="103"/>
        <end position="128"/>
    </location>
</feature>
<organism evidence="2 3">
    <name type="scientific">Salinibacillus kushneri</name>
    <dbReference type="NCBI Taxonomy" id="237682"/>
    <lineage>
        <taxon>Bacteria</taxon>
        <taxon>Bacillati</taxon>
        <taxon>Bacillota</taxon>
        <taxon>Bacilli</taxon>
        <taxon>Bacillales</taxon>
        <taxon>Bacillaceae</taxon>
        <taxon>Salinibacillus</taxon>
    </lineage>
</organism>
<proteinExistence type="predicted"/>
<dbReference type="InterPro" id="IPR004679">
    <property type="entry name" value="2-OHcarboxylate_transport"/>
</dbReference>
<dbReference type="STRING" id="237682.SAMN05421676_101486"/>
<sequence length="161" mass="17304">MSISSTGYGYSTFINLGVGLIVAGTVYGFASIIGMLVPIIHSYAWMILTTALLKIFNIVPKRVENAARDWYMFINKTMIPAILVAVSIALINLEELLSVFTDLSYFTVVVATILFAGIGSGDVAVLGASERMNLMAFAQMSSRLGGGLILVIMSFLVPLLL</sequence>
<protein>
    <submittedName>
        <fullName evidence="2">2-hydroxycarboxylate transporter family protein</fullName>
    </submittedName>
</protein>
<evidence type="ECO:0000313" key="3">
    <source>
        <dbReference type="Proteomes" id="UP000199095"/>
    </source>
</evidence>
<dbReference type="PANTHER" id="PTHR40033">
    <property type="entry name" value="NA(+)-MALATE SYMPORTER"/>
    <property type="match status" value="1"/>
</dbReference>
<dbReference type="RefSeq" id="WP_093131564.1">
    <property type="nucleotide sequence ID" value="NZ_FOHJ01000001.1"/>
</dbReference>
<evidence type="ECO:0000256" key="1">
    <source>
        <dbReference type="SAM" id="Phobius"/>
    </source>
</evidence>
<keyword evidence="1" id="KW-1133">Transmembrane helix</keyword>
<dbReference type="Pfam" id="PF03390">
    <property type="entry name" value="2HCT"/>
    <property type="match status" value="1"/>
</dbReference>
<gene>
    <name evidence="2" type="ORF">SAMN05421676_101486</name>
</gene>
<feature type="transmembrane region" description="Helical" evidence="1">
    <location>
        <begin position="12"/>
        <end position="37"/>
    </location>
</feature>